<dbReference type="EMBL" id="JABBWK010000011">
    <property type="protein sequence ID" value="KAG1904087.1"/>
    <property type="molecule type" value="Genomic_DNA"/>
</dbReference>
<organism evidence="2 3">
    <name type="scientific">Suillus fuscotomentosus</name>
    <dbReference type="NCBI Taxonomy" id="1912939"/>
    <lineage>
        <taxon>Eukaryota</taxon>
        <taxon>Fungi</taxon>
        <taxon>Dikarya</taxon>
        <taxon>Basidiomycota</taxon>
        <taxon>Agaricomycotina</taxon>
        <taxon>Agaricomycetes</taxon>
        <taxon>Agaricomycetidae</taxon>
        <taxon>Boletales</taxon>
        <taxon>Suillineae</taxon>
        <taxon>Suillaceae</taxon>
        <taxon>Suillus</taxon>
    </lineage>
</organism>
<protein>
    <submittedName>
        <fullName evidence="2">Uncharacterized protein</fullName>
    </submittedName>
</protein>
<accession>A0AAD4EDE0</accession>
<evidence type="ECO:0000313" key="3">
    <source>
        <dbReference type="Proteomes" id="UP001195769"/>
    </source>
</evidence>
<evidence type="ECO:0000313" key="2">
    <source>
        <dbReference type="EMBL" id="KAG1904087.1"/>
    </source>
</evidence>
<dbReference type="AlphaFoldDB" id="A0AAD4EDE0"/>
<feature type="region of interest" description="Disordered" evidence="1">
    <location>
        <begin position="1"/>
        <end position="22"/>
    </location>
</feature>
<reference evidence="2" key="1">
    <citation type="journal article" date="2020" name="New Phytol.">
        <title>Comparative genomics reveals dynamic genome evolution in host specialist ectomycorrhizal fungi.</title>
        <authorList>
            <person name="Lofgren L.A."/>
            <person name="Nguyen N.H."/>
            <person name="Vilgalys R."/>
            <person name="Ruytinx J."/>
            <person name="Liao H.L."/>
            <person name="Branco S."/>
            <person name="Kuo A."/>
            <person name="LaButti K."/>
            <person name="Lipzen A."/>
            <person name="Andreopoulos W."/>
            <person name="Pangilinan J."/>
            <person name="Riley R."/>
            <person name="Hundley H."/>
            <person name="Na H."/>
            <person name="Barry K."/>
            <person name="Grigoriev I.V."/>
            <person name="Stajich J.E."/>
            <person name="Kennedy P.G."/>
        </authorList>
    </citation>
    <scope>NUCLEOTIDE SEQUENCE</scope>
    <source>
        <strain evidence="2">FC203</strain>
    </source>
</reference>
<proteinExistence type="predicted"/>
<dbReference type="RefSeq" id="XP_041229662.1">
    <property type="nucleotide sequence ID" value="XM_041376718.1"/>
</dbReference>
<dbReference type="GeneID" id="64671016"/>
<name>A0AAD4EDE0_9AGAM</name>
<sequence>MSSAAGTTARRTRTNNADAYPGQVVLNATRKRRTKAEIAADNKRLKEDLKTKELAALQGIERLANIQAKMEQAQASEAVRKPKPVRPRPVSAKVMSSSQPQPAAAVQGGGHGDQREGQEKQGQLTENIGEDDMKVEAFEGVSKLKPGKKSLRDAVNACLKSMNSKAAELARVDLTDRKGNSLPMSAVKSSYNGRIKAWASDVPSPSSCSSENGGSRWLISVSKASVPPSTIFSHSVTTATSNVTSVSSKAIPAKGSDVSAIPISDLVGGFGDEDINDSYECQAASEVMKTGRQPVEPILQFDNVTDSESEDVEPGSKAARYLAAEKSNGIPPLATQPHQPHVTQFASGMKWKLASGPSLKTVESFDDLEESSLASLSFVGDTGMLIDSDDLQGMQEPMVVDIKKAPRTTSSTTVMTTDAKVPPAKKVKTALKVKTEQTDLSDTPLASTQADNGPWVEMIKAWSSYRNTDLPPACQDGRWPKVFLLTIYLWAGSQPNLWNISDDALLEAINHIFQVVYPEVKYAPSLQGSVFGVTNQRLSEWRSNFGSTTIAIIIDFMARNDDTNPSDLAEYLLLDFAFLYEDLDVIDKMKTFWSPFMLQLVATGHLQATIGHANVPELNTEALTASRISGVVGIAAAALERALKIIKDNVINIEDVLAAPPAQRKLMVKTPKVLNKATGKETSTAHAFSVNNWGPATHSFSKSAHLKGKDIMSDITLMSWKLLKKSKSGLEDFISDDDSEELDVCLLV</sequence>
<gene>
    <name evidence="2" type="ORF">F5891DRAFT_977578</name>
</gene>
<keyword evidence="3" id="KW-1185">Reference proteome</keyword>
<feature type="region of interest" description="Disordered" evidence="1">
    <location>
        <begin position="69"/>
        <end position="132"/>
    </location>
</feature>
<dbReference type="Proteomes" id="UP001195769">
    <property type="component" value="Unassembled WGS sequence"/>
</dbReference>
<feature type="compositionally biased region" description="Low complexity" evidence="1">
    <location>
        <begin position="1"/>
        <end position="17"/>
    </location>
</feature>
<comment type="caution">
    <text evidence="2">The sequence shown here is derived from an EMBL/GenBank/DDBJ whole genome shotgun (WGS) entry which is preliminary data.</text>
</comment>
<evidence type="ECO:0000256" key="1">
    <source>
        <dbReference type="SAM" id="MobiDB-lite"/>
    </source>
</evidence>